<protein>
    <recommendedName>
        <fullName evidence="4">BYS1 domain protein</fullName>
    </recommendedName>
</protein>
<dbReference type="PANTHER" id="PTHR36195">
    <property type="entry name" value="DOMAIN PROTEIN, PUTATIVE (AFU_ORTHOLOGUE AFUA_5G01990)-RELATED-RELATED"/>
    <property type="match status" value="1"/>
</dbReference>
<dbReference type="InterPro" id="IPR006771">
    <property type="entry name" value="CetA-like"/>
</dbReference>
<keyword evidence="1" id="KW-0732">Signal</keyword>
<feature type="chain" id="PRO_5034618002" description="BYS1 domain protein" evidence="1">
    <location>
        <begin position="21"/>
        <end position="154"/>
    </location>
</feature>
<accession>A0A8E2JPJ5</accession>
<organism evidence="2 3">
    <name type="scientific">Glonium stellatum</name>
    <dbReference type="NCBI Taxonomy" id="574774"/>
    <lineage>
        <taxon>Eukaryota</taxon>
        <taxon>Fungi</taxon>
        <taxon>Dikarya</taxon>
        <taxon>Ascomycota</taxon>
        <taxon>Pezizomycotina</taxon>
        <taxon>Dothideomycetes</taxon>
        <taxon>Pleosporomycetidae</taxon>
        <taxon>Gloniales</taxon>
        <taxon>Gloniaceae</taxon>
        <taxon>Glonium</taxon>
    </lineage>
</organism>
<sequence length="154" mass="16020">MHFTSLTIAALATLTPLAHAVGNATVYNKCTSNVYVWSVGGSIGPEQTLGQGQEYTEAYHIDPVSGGIAIKVTRTSDGLYSGAPQTIFSYTLQNGGVWYDLSDVFGDAFSGSHIEVVPSDSGCQSIDWTTGTSPGGSQVKVCESGTSLTLTLCA</sequence>
<dbReference type="EMBL" id="KV750463">
    <property type="protein sequence ID" value="OCL04682.1"/>
    <property type="molecule type" value="Genomic_DNA"/>
</dbReference>
<keyword evidence="3" id="KW-1185">Reference proteome</keyword>
<evidence type="ECO:0008006" key="4">
    <source>
        <dbReference type="Google" id="ProtNLM"/>
    </source>
</evidence>
<evidence type="ECO:0000313" key="2">
    <source>
        <dbReference type="EMBL" id="OCL04682.1"/>
    </source>
</evidence>
<evidence type="ECO:0000313" key="3">
    <source>
        <dbReference type="Proteomes" id="UP000250140"/>
    </source>
</evidence>
<feature type="signal peptide" evidence="1">
    <location>
        <begin position="1"/>
        <end position="20"/>
    </location>
</feature>
<dbReference type="Proteomes" id="UP000250140">
    <property type="component" value="Unassembled WGS sequence"/>
</dbReference>
<dbReference type="OrthoDB" id="3682664at2759"/>
<dbReference type="AlphaFoldDB" id="A0A8E2JPJ5"/>
<evidence type="ECO:0000256" key="1">
    <source>
        <dbReference type="SAM" id="SignalP"/>
    </source>
</evidence>
<dbReference type="PANTHER" id="PTHR36195:SF4">
    <property type="entry name" value="DOMAIN PROTEIN, PUTATIVE (AFU_ORTHOLOGUE AFUA_5G01990)-RELATED"/>
    <property type="match status" value="1"/>
</dbReference>
<dbReference type="Pfam" id="PF04681">
    <property type="entry name" value="Bys1"/>
    <property type="match status" value="1"/>
</dbReference>
<gene>
    <name evidence="2" type="ORF">AOQ84DRAFT_113159</name>
</gene>
<reference evidence="2 3" key="1">
    <citation type="journal article" date="2016" name="Nat. Commun.">
        <title>Ectomycorrhizal ecology is imprinted in the genome of the dominant symbiotic fungus Cenococcum geophilum.</title>
        <authorList>
            <consortium name="DOE Joint Genome Institute"/>
            <person name="Peter M."/>
            <person name="Kohler A."/>
            <person name="Ohm R.A."/>
            <person name="Kuo A."/>
            <person name="Krutzmann J."/>
            <person name="Morin E."/>
            <person name="Arend M."/>
            <person name="Barry K.W."/>
            <person name="Binder M."/>
            <person name="Choi C."/>
            <person name="Clum A."/>
            <person name="Copeland A."/>
            <person name="Grisel N."/>
            <person name="Haridas S."/>
            <person name="Kipfer T."/>
            <person name="LaButti K."/>
            <person name="Lindquist E."/>
            <person name="Lipzen A."/>
            <person name="Maire R."/>
            <person name="Meier B."/>
            <person name="Mihaltcheva S."/>
            <person name="Molinier V."/>
            <person name="Murat C."/>
            <person name="Poggeler S."/>
            <person name="Quandt C.A."/>
            <person name="Sperisen C."/>
            <person name="Tritt A."/>
            <person name="Tisserant E."/>
            <person name="Crous P.W."/>
            <person name="Henrissat B."/>
            <person name="Nehls U."/>
            <person name="Egli S."/>
            <person name="Spatafora J.W."/>
            <person name="Grigoriev I.V."/>
            <person name="Martin F.M."/>
        </authorList>
    </citation>
    <scope>NUCLEOTIDE SEQUENCE [LARGE SCALE GENOMIC DNA]</scope>
    <source>
        <strain evidence="2 3">CBS 207.34</strain>
    </source>
</reference>
<proteinExistence type="predicted"/>
<name>A0A8E2JPJ5_9PEZI</name>